<protein>
    <submittedName>
        <fullName evidence="1">Uncharacterized protein</fullName>
    </submittedName>
</protein>
<name>A0A508B8R0_9GAMM</name>
<dbReference type="AlphaFoldDB" id="A0A508B8R0"/>
<evidence type="ECO:0000313" key="1">
    <source>
        <dbReference type="EMBL" id="KAB8198720.1"/>
    </source>
</evidence>
<proteinExistence type="predicted"/>
<dbReference type="Proteomes" id="UP000320431">
    <property type="component" value="Unassembled WGS sequence"/>
</dbReference>
<accession>A0A508B8R0</accession>
<sequence>MNQIQTFKFDSPLLAMKTIAQLLAAKIQFTCTHEAGQIHVCYPIGAEATLPTAYDRTWEQVFNVLHHAQQGTIL</sequence>
<evidence type="ECO:0000313" key="2">
    <source>
        <dbReference type="Proteomes" id="UP000320431"/>
    </source>
</evidence>
<gene>
    <name evidence="1" type="ORF">FKV24_000710</name>
</gene>
<reference evidence="1 2" key="1">
    <citation type="submission" date="2019-10" db="EMBL/GenBank/DDBJ databases">
        <title>Lysobacter alkalisoli sp. nov., isolated from saline-alkaline soil.</title>
        <authorList>
            <person name="Sun J.-Q."/>
        </authorList>
    </citation>
    <scope>NUCLEOTIDE SEQUENCE [LARGE SCALE GENOMIC DNA]</scope>
    <source>
        <strain evidence="1 2">KCTC 42381</strain>
    </source>
</reference>
<organism evidence="1 2">
    <name type="scientific">Marilutibacter maris</name>
    <dbReference type="NCBI Taxonomy" id="1605891"/>
    <lineage>
        <taxon>Bacteria</taxon>
        <taxon>Pseudomonadati</taxon>
        <taxon>Pseudomonadota</taxon>
        <taxon>Gammaproteobacteria</taxon>
        <taxon>Lysobacterales</taxon>
        <taxon>Lysobacteraceae</taxon>
        <taxon>Marilutibacter</taxon>
    </lineage>
</organism>
<comment type="caution">
    <text evidence="1">The sequence shown here is derived from an EMBL/GenBank/DDBJ whole genome shotgun (WGS) entry which is preliminary data.</text>
</comment>
<dbReference type="EMBL" id="VICD02000006">
    <property type="protein sequence ID" value="KAB8198720.1"/>
    <property type="molecule type" value="Genomic_DNA"/>
</dbReference>
<dbReference type="RefSeq" id="WP_141480811.1">
    <property type="nucleotide sequence ID" value="NZ_VICD02000006.1"/>
</dbReference>